<dbReference type="OrthoDB" id="2110899at2"/>
<dbReference type="GO" id="GO:1990281">
    <property type="term" value="C:efflux pump complex"/>
    <property type="evidence" value="ECO:0007669"/>
    <property type="project" value="TreeGrafter"/>
</dbReference>
<dbReference type="PANTHER" id="PTHR30469">
    <property type="entry name" value="MULTIDRUG RESISTANCE PROTEIN MDTA"/>
    <property type="match status" value="1"/>
</dbReference>
<dbReference type="Gene3D" id="2.40.50.100">
    <property type="match status" value="1"/>
</dbReference>
<evidence type="ECO:0000256" key="1">
    <source>
        <dbReference type="ARBA" id="ARBA00009477"/>
    </source>
</evidence>
<comment type="similarity">
    <text evidence="1">Belongs to the membrane fusion protein (MFP) (TC 8.A.1) family.</text>
</comment>
<dbReference type="EMBL" id="LN681225">
    <property type="protein sequence ID" value="CEK10092.1"/>
    <property type="molecule type" value="Genomic_DNA"/>
</dbReference>
<gene>
    <name evidence="3" type="ORF">LHA_1031</name>
</gene>
<feature type="domain" description="Multidrug resistance protein MdtA-like barrel-sandwich hybrid" evidence="2">
    <location>
        <begin position="61"/>
        <end position="102"/>
    </location>
</feature>
<evidence type="ECO:0000313" key="4">
    <source>
        <dbReference type="Proteomes" id="UP000032803"/>
    </source>
</evidence>
<proteinExistence type="inferred from homology"/>
<dbReference type="InterPro" id="IPR058625">
    <property type="entry name" value="MdtA-like_BSH"/>
</dbReference>
<protein>
    <submittedName>
        <fullName evidence="3">Efflux transporter, RND family, MFP subunit</fullName>
    </submittedName>
</protein>
<dbReference type="AlphaFoldDB" id="A0A0A8USQ9"/>
<dbReference type="SUPFAM" id="SSF111369">
    <property type="entry name" value="HlyD-like secretion proteins"/>
    <property type="match status" value="1"/>
</dbReference>
<dbReference type="PROSITE" id="PS51257">
    <property type="entry name" value="PROKAR_LIPOPROTEIN"/>
    <property type="match status" value="1"/>
</dbReference>
<dbReference type="HOGENOM" id="CLU_2035150_0_0_6"/>
<dbReference type="Gene3D" id="1.10.287.470">
    <property type="entry name" value="Helix hairpin bin"/>
    <property type="match status" value="1"/>
</dbReference>
<organism evidence="3 4">
    <name type="scientific">Legionella hackeliae</name>
    <dbReference type="NCBI Taxonomy" id="449"/>
    <lineage>
        <taxon>Bacteria</taxon>
        <taxon>Pseudomonadati</taxon>
        <taxon>Pseudomonadota</taxon>
        <taxon>Gammaproteobacteria</taxon>
        <taxon>Legionellales</taxon>
        <taxon>Legionellaceae</taxon>
        <taxon>Legionella</taxon>
    </lineage>
</organism>
<dbReference type="GO" id="GO:0015562">
    <property type="term" value="F:efflux transmembrane transporter activity"/>
    <property type="evidence" value="ECO:0007669"/>
    <property type="project" value="TreeGrafter"/>
</dbReference>
<dbReference type="STRING" id="449.LHA_1031"/>
<dbReference type="PATRIC" id="fig|449.7.peg.3110"/>
<accession>A0A0A8USQ9</accession>
<dbReference type="KEGG" id="lha:LHA_1031"/>
<dbReference type="RefSeq" id="WP_045105522.1">
    <property type="nucleotide sequence ID" value="NZ_LN681225.1"/>
</dbReference>
<evidence type="ECO:0000313" key="3">
    <source>
        <dbReference type="EMBL" id="CEK10092.1"/>
    </source>
</evidence>
<name>A0A0A8USQ9_LEGHA</name>
<dbReference type="Proteomes" id="UP000032803">
    <property type="component" value="Chromosome I"/>
</dbReference>
<evidence type="ECO:0000259" key="2">
    <source>
        <dbReference type="Pfam" id="PF25917"/>
    </source>
</evidence>
<keyword evidence="4" id="KW-1185">Reference proteome</keyword>
<dbReference type="Pfam" id="PF25917">
    <property type="entry name" value="BSH_RND"/>
    <property type="match status" value="1"/>
</dbReference>
<sequence>MHKLWPRVCYLMLSTALLLSCGEKESKQSTEVARPVKVIQIGNYKSFDSRAFPGRAKASQEVDLSFNVSGSLTELPIKVGDKVKKGDLIAKLDPREFDAKLKSAKAEATRDKQNYLRPVCS</sequence>
<reference evidence="4" key="1">
    <citation type="submission" date="2014-09" db="EMBL/GenBank/DDBJ databases">
        <authorList>
            <person name="Gomez-Valero L."/>
        </authorList>
    </citation>
    <scope>NUCLEOTIDE SEQUENCE [LARGE SCALE GENOMIC DNA]</scope>
    <source>
        <strain evidence="4">ATCC35250</strain>
    </source>
</reference>